<protein>
    <submittedName>
        <fullName evidence="1">Uncharacterized protein</fullName>
    </submittedName>
</protein>
<name>A0A1R3GK54_9ROSI</name>
<dbReference type="EMBL" id="AWUE01022416">
    <property type="protein sequence ID" value="OMO58463.1"/>
    <property type="molecule type" value="Genomic_DNA"/>
</dbReference>
<dbReference type="Proteomes" id="UP000187203">
    <property type="component" value="Unassembled WGS sequence"/>
</dbReference>
<evidence type="ECO:0000313" key="1">
    <source>
        <dbReference type="EMBL" id="OMO58463.1"/>
    </source>
</evidence>
<gene>
    <name evidence="1" type="ORF">COLO4_34628</name>
</gene>
<accession>A0A1R3GK54</accession>
<organism evidence="1 2">
    <name type="scientific">Corchorus olitorius</name>
    <dbReference type="NCBI Taxonomy" id="93759"/>
    <lineage>
        <taxon>Eukaryota</taxon>
        <taxon>Viridiplantae</taxon>
        <taxon>Streptophyta</taxon>
        <taxon>Embryophyta</taxon>
        <taxon>Tracheophyta</taxon>
        <taxon>Spermatophyta</taxon>
        <taxon>Magnoliopsida</taxon>
        <taxon>eudicotyledons</taxon>
        <taxon>Gunneridae</taxon>
        <taxon>Pentapetalae</taxon>
        <taxon>rosids</taxon>
        <taxon>malvids</taxon>
        <taxon>Malvales</taxon>
        <taxon>Malvaceae</taxon>
        <taxon>Grewioideae</taxon>
        <taxon>Apeibeae</taxon>
        <taxon>Corchorus</taxon>
    </lineage>
</organism>
<reference evidence="2" key="1">
    <citation type="submission" date="2013-09" db="EMBL/GenBank/DDBJ databases">
        <title>Corchorus olitorius genome sequencing.</title>
        <authorList>
            <person name="Alam M."/>
            <person name="Haque M.S."/>
            <person name="Islam M.S."/>
            <person name="Emdad E.M."/>
            <person name="Islam M.M."/>
            <person name="Ahmed B."/>
            <person name="Halim A."/>
            <person name="Hossen Q.M.M."/>
            <person name="Hossain M.Z."/>
            <person name="Ahmed R."/>
            <person name="Khan M.M."/>
            <person name="Islam R."/>
            <person name="Rashid M.M."/>
            <person name="Khan S.A."/>
            <person name="Rahman M.S."/>
            <person name="Alam M."/>
            <person name="Yahiya A.S."/>
            <person name="Khan M.S."/>
            <person name="Azam M.S."/>
            <person name="Haque T."/>
            <person name="Lashkar M.Z.H."/>
            <person name="Akhand A.I."/>
            <person name="Morshed G."/>
            <person name="Roy S."/>
            <person name="Uddin K.S."/>
            <person name="Rabeya T."/>
            <person name="Hossain A.S."/>
            <person name="Chowdhury A."/>
            <person name="Snigdha A.R."/>
            <person name="Mortoza M.S."/>
            <person name="Matin S.A."/>
            <person name="Hoque S.M.E."/>
            <person name="Islam M.K."/>
            <person name="Roy D.K."/>
            <person name="Haider R."/>
            <person name="Moosa M.M."/>
            <person name="Elias S.M."/>
            <person name="Hasan A.M."/>
            <person name="Jahan S."/>
            <person name="Shafiuddin M."/>
            <person name="Mahmood N."/>
            <person name="Shommy N.S."/>
        </authorList>
    </citation>
    <scope>NUCLEOTIDE SEQUENCE [LARGE SCALE GENOMIC DNA]</scope>
    <source>
        <strain evidence="2">cv. O-4</strain>
    </source>
</reference>
<comment type="caution">
    <text evidence="1">The sequence shown here is derived from an EMBL/GenBank/DDBJ whole genome shotgun (WGS) entry which is preliminary data.</text>
</comment>
<proteinExistence type="predicted"/>
<keyword evidence="2" id="KW-1185">Reference proteome</keyword>
<dbReference type="AlphaFoldDB" id="A0A1R3GK54"/>
<sequence>MSDSQQRELSTIIRSRVGSYTGKFYQQLFVCAKNLTY</sequence>
<evidence type="ECO:0000313" key="2">
    <source>
        <dbReference type="Proteomes" id="UP000187203"/>
    </source>
</evidence>